<dbReference type="PROSITE" id="PS50011">
    <property type="entry name" value="PROTEIN_KINASE_DOM"/>
    <property type="match status" value="1"/>
</dbReference>
<dbReference type="GO" id="GO:0004672">
    <property type="term" value="F:protein kinase activity"/>
    <property type="evidence" value="ECO:0007669"/>
    <property type="project" value="InterPro"/>
</dbReference>
<feature type="transmembrane region" description="Helical" evidence="2">
    <location>
        <begin position="6"/>
        <end position="24"/>
    </location>
</feature>
<evidence type="ECO:0000313" key="4">
    <source>
        <dbReference type="EMBL" id="PRQ29287.1"/>
    </source>
</evidence>
<keyword evidence="2" id="KW-0472">Membrane</keyword>
<dbReference type="GO" id="GO:0005524">
    <property type="term" value="F:ATP binding"/>
    <property type="evidence" value="ECO:0007669"/>
    <property type="project" value="InterPro"/>
</dbReference>
<dbReference type="Gramene" id="PRQ29287">
    <property type="protein sequence ID" value="PRQ29287"/>
    <property type="gene ID" value="RchiOBHm_Chr5g0012291"/>
</dbReference>
<keyword evidence="4" id="KW-0808">Transferase</keyword>
<dbReference type="PANTHER" id="PTHR48006">
    <property type="entry name" value="LEUCINE-RICH REPEAT-CONTAINING PROTEIN DDB_G0281931-RELATED"/>
    <property type="match status" value="1"/>
</dbReference>
<dbReference type="AlphaFoldDB" id="A0A2P6Q526"/>
<proteinExistence type="predicted"/>
<evidence type="ECO:0000313" key="5">
    <source>
        <dbReference type="Proteomes" id="UP000238479"/>
    </source>
</evidence>
<comment type="caution">
    <text evidence="4">The sequence shown here is derived from an EMBL/GenBank/DDBJ whole genome shotgun (WGS) entry which is preliminary data.</text>
</comment>
<comment type="subcellular location">
    <subcellularLocation>
        <location evidence="1">Membrane</location>
        <topology evidence="1">Single-pass type I membrane protein</topology>
    </subcellularLocation>
</comment>
<dbReference type="PANTHER" id="PTHR48006:SF66">
    <property type="entry name" value="PROTEIN KINASE DOMAIN-CONTAINING PROTEIN"/>
    <property type="match status" value="1"/>
</dbReference>
<name>A0A2P6Q526_ROSCH</name>
<keyword evidence="2" id="KW-0812">Transmembrane</keyword>
<dbReference type="InterPro" id="IPR011009">
    <property type="entry name" value="Kinase-like_dom_sf"/>
</dbReference>
<dbReference type="InterPro" id="IPR000719">
    <property type="entry name" value="Prot_kinase_dom"/>
</dbReference>
<dbReference type="SUPFAM" id="SSF56112">
    <property type="entry name" value="Protein kinase-like (PK-like)"/>
    <property type="match status" value="1"/>
</dbReference>
<sequence>MPIVVGASVLCLFFFFFIFGILWWKGCLVDSQTSREEALRGLDLQTGFFTLRQIKAATNNFDPLNKIAEGGFGCVYKAGILLDGTTIAVKQLFSKLKQGNREFVNEIGMISGLHHPNVALVLQQKGDLMELVDPKLNAGFNREEALRMIKVALLCANSSPALRPTLSEVVSMLEGRTVVHEVTINPSIYDDEMRFKAFTEDSDPNMEESFEETRSLIHSNSKWTASSSSSVLNIDTVKLGT</sequence>
<keyword evidence="2" id="KW-1133">Transmembrane helix</keyword>
<dbReference type="OMA" id="YKSNEDC"/>
<dbReference type="InterPro" id="IPR051824">
    <property type="entry name" value="LRR_Rcpt-Like_S/T_Kinase"/>
</dbReference>
<evidence type="ECO:0000256" key="2">
    <source>
        <dbReference type="SAM" id="Phobius"/>
    </source>
</evidence>
<protein>
    <recommendedName>
        <fullName evidence="3">Protein kinase domain-containing protein</fullName>
    </recommendedName>
</protein>
<reference evidence="4 5" key="1">
    <citation type="journal article" date="2018" name="Nat. Genet.">
        <title>The Rosa genome provides new insights in the design of modern roses.</title>
        <authorList>
            <person name="Bendahmane M."/>
        </authorList>
    </citation>
    <scope>NUCLEOTIDE SEQUENCE [LARGE SCALE GENOMIC DNA]</scope>
    <source>
        <strain evidence="5">cv. Old Blush</strain>
    </source>
</reference>
<dbReference type="EMBL" id="PDCK01000043">
    <property type="protein sequence ID" value="PRQ29287.1"/>
    <property type="molecule type" value="Genomic_DNA"/>
</dbReference>
<feature type="domain" description="Protein kinase" evidence="3">
    <location>
        <begin position="61"/>
        <end position="241"/>
    </location>
</feature>
<evidence type="ECO:0000256" key="1">
    <source>
        <dbReference type="ARBA" id="ARBA00004479"/>
    </source>
</evidence>
<keyword evidence="5" id="KW-1185">Reference proteome</keyword>
<dbReference type="Gene3D" id="3.30.200.20">
    <property type="entry name" value="Phosphorylase Kinase, domain 1"/>
    <property type="match status" value="1"/>
</dbReference>
<gene>
    <name evidence="4" type="ORF">RchiOBHm_Chr5g0012291</name>
</gene>
<evidence type="ECO:0000259" key="3">
    <source>
        <dbReference type="PROSITE" id="PS50011"/>
    </source>
</evidence>
<dbReference type="GO" id="GO:0016020">
    <property type="term" value="C:membrane"/>
    <property type="evidence" value="ECO:0007669"/>
    <property type="project" value="UniProtKB-SubCell"/>
</dbReference>
<organism evidence="4 5">
    <name type="scientific">Rosa chinensis</name>
    <name type="common">China rose</name>
    <dbReference type="NCBI Taxonomy" id="74649"/>
    <lineage>
        <taxon>Eukaryota</taxon>
        <taxon>Viridiplantae</taxon>
        <taxon>Streptophyta</taxon>
        <taxon>Embryophyta</taxon>
        <taxon>Tracheophyta</taxon>
        <taxon>Spermatophyta</taxon>
        <taxon>Magnoliopsida</taxon>
        <taxon>eudicotyledons</taxon>
        <taxon>Gunneridae</taxon>
        <taxon>Pentapetalae</taxon>
        <taxon>rosids</taxon>
        <taxon>fabids</taxon>
        <taxon>Rosales</taxon>
        <taxon>Rosaceae</taxon>
        <taxon>Rosoideae</taxon>
        <taxon>Rosoideae incertae sedis</taxon>
        <taxon>Rosa</taxon>
    </lineage>
</organism>
<dbReference type="Proteomes" id="UP000238479">
    <property type="component" value="Chromosome 5"/>
</dbReference>
<accession>A0A2P6Q526</accession>